<feature type="domain" description="Acyl-CoA dehydrogenase/oxidase N-terminal" evidence="9">
    <location>
        <begin position="6"/>
        <end position="117"/>
    </location>
</feature>
<evidence type="ECO:0000256" key="3">
    <source>
        <dbReference type="ARBA" id="ARBA00022630"/>
    </source>
</evidence>
<evidence type="ECO:0000259" key="7">
    <source>
        <dbReference type="Pfam" id="PF00441"/>
    </source>
</evidence>
<dbReference type="InterPro" id="IPR036250">
    <property type="entry name" value="AcylCo_DH-like_C"/>
</dbReference>
<keyword evidence="4 6" id="KW-0274">FAD</keyword>
<dbReference type="Gene3D" id="2.40.110.10">
    <property type="entry name" value="Butyryl-CoA Dehydrogenase, subunit A, domain 2"/>
    <property type="match status" value="1"/>
</dbReference>
<evidence type="ECO:0000259" key="8">
    <source>
        <dbReference type="Pfam" id="PF02770"/>
    </source>
</evidence>
<dbReference type="Pfam" id="PF00441">
    <property type="entry name" value="Acyl-CoA_dh_1"/>
    <property type="match status" value="1"/>
</dbReference>
<name>A0A1G8B9E3_9NOCA</name>
<feature type="domain" description="Acyl-CoA oxidase/dehydrogenase middle" evidence="8">
    <location>
        <begin position="132"/>
        <end position="201"/>
    </location>
</feature>
<dbReference type="Pfam" id="PF02770">
    <property type="entry name" value="Acyl-CoA_dh_M"/>
    <property type="match status" value="1"/>
</dbReference>
<dbReference type="SUPFAM" id="SSF47203">
    <property type="entry name" value="Acyl-CoA dehydrogenase C-terminal domain-like"/>
    <property type="match status" value="1"/>
</dbReference>
<evidence type="ECO:0000313" key="10">
    <source>
        <dbReference type="EMBL" id="SDH29788.1"/>
    </source>
</evidence>
<dbReference type="Gene3D" id="1.20.140.10">
    <property type="entry name" value="Butyryl-CoA Dehydrogenase, subunit A, domain 3"/>
    <property type="match status" value="1"/>
</dbReference>
<dbReference type="Gene3D" id="1.10.540.10">
    <property type="entry name" value="Acyl-CoA dehydrogenase/oxidase, N-terminal domain"/>
    <property type="match status" value="1"/>
</dbReference>
<dbReference type="Proteomes" id="UP000183263">
    <property type="component" value="Unassembled WGS sequence"/>
</dbReference>
<evidence type="ECO:0000256" key="6">
    <source>
        <dbReference type="RuleBase" id="RU362125"/>
    </source>
</evidence>
<dbReference type="OrthoDB" id="4319499at2"/>
<evidence type="ECO:0000256" key="5">
    <source>
        <dbReference type="ARBA" id="ARBA00023002"/>
    </source>
</evidence>
<evidence type="ECO:0000313" key="11">
    <source>
        <dbReference type="Proteomes" id="UP000183263"/>
    </source>
</evidence>
<feature type="domain" description="Acyl-CoA dehydrogenase/oxidase C-terminal" evidence="7">
    <location>
        <begin position="224"/>
        <end position="367"/>
    </location>
</feature>
<dbReference type="PANTHER" id="PTHR43884:SF20">
    <property type="entry name" value="ACYL-COA DEHYDROGENASE FADE28"/>
    <property type="match status" value="1"/>
</dbReference>
<dbReference type="InterPro" id="IPR013786">
    <property type="entry name" value="AcylCoA_DH/ox_N"/>
</dbReference>
<dbReference type="InterPro" id="IPR046373">
    <property type="entry name" value="Acyl-CoA_Oxase/DH_mid-dom_sf"/>
</dbReference>
<dbReference type="PANTHER" id="PTHR43884">
    <property type="entry name" value="ACYL-COA DEHYDROGENASE"/>
    <property type="match status" value="1"/>
</dbReference>
<keyword evidence="3 6" id="KW-0285">Flavoprotein</keyword>
<dbReference type="AlphaFoldDB" id="A0A1G8B9E3"/>
<gene>
    <name evidence="10" type="ORF">SAMN05444695_101728</name>
</gene>
<dbReference type="RefSeq" id="WP_072736210.1">
    <property type="nucleotide sequence ID" value="NZ_CP048813.1"/>
</dbReference>
<comment type="cofactor">
    <cofactor evidence="1 6">
        <name>FAD</name>
        <dbReference type="ChEBI" id="CHEBI:57692"/>
    </cofactor>
</comment>
<evidence type="ECO:0000256" key="2">
    <source>
        <dbReference type="ARBA" id="ARBA00009347"/>
    </source>
</evidence>
<proteinExistence type="inferred from homology"/>
<dbReference type="EMBL" id="FNDN01000001">
    <property type="protein sequence ID" value="SDH29788.1"/>
    <property type="molecule type" value="Genomic_DNA"/>
</dbReference>
<dbReference type="InterPro" id="IPR009100">
    <property type="entry name" value="AcylCoA_DH/oxidase_NM_dom_sf"/>
</dbReference>
<sequence>MDFAHTEAQQDLAGLTRDIVARHTTNERLRELDLADDRVDRALWEALAEAGILGAALPESVGGDGFGLLEQCSILVELGRHVAPVPYLTSITMAASAVAEFGDDDQRARWAAPAARGNVILAAALAEELNEDPTRPVTRARRAVDDGGWVVDGTKILVDAAPVADMFLVPAATDDGIAVFLVRPDDAGVTVTRQSVTGRSSVGELVLRETALPDDRLLGSVATGSAIVSWLVDRGSVGTCAHQFGVLDRALEATAEYGRERVQFGRPIGSFQAVGQRLADAYIDVKGVRLTLWQAAWRLAENRPSEGAVQTAKFWAADAGHRVAHTAIHIHGGVGLDEDHPVHRYFLAAKDNEFRLGAATTQLRVLGGALAAEPA</sequence>
<dbReference type="InterPro" id="IPR009075">
    <property type="entry name" value="AcylCo_DH/oxidase_C"/>
</dbReference>
<keyword evidence="5 6" id="KW-0560">Oxidoreductase</keyword>
<accession>A0A1G8B9E3</accession>
<organism evidence="10 11">
    <name type="scientific">Rhodococcus triatomae</name>
    <dbReference type="NCBI Taxonomy" id="300028"/>
    <lineage>
        <taxon>Bacteria</taxon>
        <taxon>Bacillati</taxon>
        <taxon>Actinomycetota</taxon>
        <taxon>Actinomycetes</taxon>
        <taxon>Mycobacteriales</taxon>
        <taxon>Nocardiaceae</taxon>
        <taxon>Rhodococcus</taxon>
    </lineage>
</organism>
<evidence type="ECO:0000256" key="4">
    <source>
        <dbReference type="ARBA" id="ARBA00022827"/>
    </source>
</evidence>
<comment type="similarity">
    <text evidence="2 6">Belongs to the acyl-CoA dehydrogenase family.</text>
</comment>
<keyword evidence="11" id="KW-1185">Reference proteome</keyword>
<evidence type="ECO:0000259" key="9">
    <source>
        <dbReference type="Pfam" id="PF02771"/>
    </source>
</evidence>
<reference evidence="10 11" key="1">
    <citation type="submission" date="2016-10" db="EMBL/GenBank/DDBJ databases">
        <authorList>
            <person name="de Groot N.N."/>
        </authorList>
    </citation>
    <scope>NUCLEOTIDE SEQUENCE [LARGE SCALE GENOMIC DNA]</scope>
    <source>
        <strain evidence="10 11">DSM 44892</strain>
    </source>
</reference>
<dbReference type="SUPFAM" id="SSF56645">
    <property type="entry name" value="Acyl-CoA dehydrogenase NM domain-like"/>
    <property type="match status" value="1"/>
</dbReference>
<protein>
    <submittedName>
        <fullName evidence="10">Acyl-CoA dehydrogenase</fullName>
    </submittedName>
</protein>
<dbReference type="InterPro" id="IPR037069">
    <property type="entry name" value="AcylCoA_DH/ox_N_sf"/>
</dbReference>
<dbReference type="Pfam" id="PF02771">
    <property type="entry name" value="Acyl-CoA_dh_N"/>
    <property type="match status" value="1"/>
</dbReference>
<dbReference type="GO" id="GO:0050660">
    <property type="term" value="F:flavin adenine dinucleotide binding"/>
    <property type="evidence" value="ECO:0007669"/>
    <property type="project" value="InterPro"/>
</dbReference>
<dbReference type="GO" id="GO:0003995">
    <property type="term" value="F:acyl-CoA dehydrogenase activity"/>
    <property type="evidence" value="ECO:0007669"/>
    <property type="project" value="TreeGrafter"/>
</dbReference>
<dbReference type="InterPro" id="IPR006091">
    <property type="entry name" value="Acyl-CoA_Oxase/DH_mid-dom"/>
</dbReference>
<evidence type="ECO:0000256" key="1">
    <source>
        <dbReference type="ARBA" id="ARBA00001974"/>
    </source>
</evidence>